<keyword evidence="1" id="KW-0560">Oxidoreductase</keyword>
<dbReference type="InterPro" id="IPR002938">
    <property type="entry name" value="FAD-bd"/>
</dbReference>
<sequence length="353" mass="37341">MRMRAAVVGGGIGGLATAIGLHSAGWEVTVLERAAGLPETGTGLGIWPAALRALDALGVGEQVRRRGRRQSDGVIRRPDGSRIATIDVGRLERRHGEPVHLVTRPVLLAVLAGALPPGIVRFGAPVYDPAALVEAYDLVVGADGIGSVVRAGLYGDRHPLRYAGTVAWRGVADVEVATGGETWGRGRKFGLTPEGPGRTNWYAAVALPEGHPPPADDRAELRRLFGDWHEPIPRLLAALTADGVLRHEVRDLTPLPSYVAGRVALLGDAAHAMTPDLGQGACQALIDAVALAECLRTTDDVPAALRAYDRRRRGPTRRIAATARWAGRLSQTRRLLPARDALLRLALAAGPPG</sequence>
<accession>A0A1C5JZ16</accession>
<protein>
    <submittedName>
        <fullName evidence="4">2-polyprenyl-6-methoxyphenol hydroxylase</fullName>
    </submittedName>
</protein>
<evidence type="ECO:0000313" key="4">
    <source>
        <dbReference type="EMBL" id="SCG75802.1"/>
    </source>
</evidence>
<dbReference type="GO" id="GO:0004497">
    <property type="term" value="F:monooxygenase activity"/>
    <property type="evidence" value="ECO:0007669"/>
    <property type="project" value="UniProtKB-KW"/>
</dbReference>
<feature type="domain" description="FAD-binding" evidence="3">
    <location>
        <begin position="137"/>
        <end position="314"/>
    </location>
</feature>
<keyword evidence="2" id="KW-0503">Monooxygenase</keyword>
<dbReference type="InterPro" id="IPR036188">
    <property type="entry name" value="FAD/NAD-bd_sf"/>
</dbReference>
<dbReference type="SUPFAM" id="SSF51905">
    <property type="entry name" value="FAD/NAD(P)-binding domain"/>
    <property type="match status" value="1"/>
</dbReference>
<reference evidence="5" key="1">
    <citation type="submission" date="2016-06" db="EMBL/GenBank/DDBJ databases">
        <authorList>
            <person name="Varghese N."/>
            <person name="Submissions Spin"/>
        </authorList>
    </citation>
    <scope>NUCLEOTIDE SEQUENCE [LARGE SCALE GENOMIC DNA]</scope>
    <source>
        <strain evidence="5">DSM 43819</strain>
    </source>
</reference>
<dbReference type="RefSeq" id="WP_089015131.1">
    <property type="nucleotide sequence ID" value="NZ_LT607754.1"/>
</dbReference>
<organism evidence="4 5">
    <name type="scientific">Micromonospora inositola</name>
    <dbReference type="NCBI Taxonomy" id="47865"/>
    <lineage>
        <taxon>Bacteria</taxon>
        <taxon>Bacillati</taxon>
        <taxon>Actinomycetota</taxon>
        <taxon>Actinomycetes</taxon>
        <taxon>Micromonosporales</taxon>
        <taxon>Micromonosporaceae</taxon>
        <taxon>Micromonospora</taxon>
    </lineage>
</organism>
<dbReference type="GO" id="GO:0071949">
    <property type="term" value="F:FAD binding"/>
    <property type="evidence" value="ECO:0007669"/>
    <property type="project" value="InterPro"/>
</dbReference>
<dbReference type="PRINTS" id="PR00420">
    <property type="entry name" value="RNGMNOXGNASE"/>
</dbReference>
<evidence type="ECO:0000259" key="3">
    <source>
        <dbReference type="Pfam" id="PF01494"/>
    </source>
</evidence>
<name>A0A1C5JZ16_9ACTN</name>
<dbReference type="Gene3D" id="3.50.50.60">
    <property type="entry name" value="FAD/NAD(P)-binding domain"/>
    <property type="match status" value="1"/>
</dbReference>
<proteinExistence type="predicted"/>
<dbReference type="InterPro" id="IPR050493">
    <property type="entry name" value="FAD-dep_Monooxygenase_BioMet"/>
</dbReference>
<evidence type="ECO:0000313" key="5">
    <source>
        <dbReference type="Proteomes" id="UP000198221"/>
    </source>
</evidence>
<dbReference type="PANTHER" id="PTHR13789">
    <property type="entry name" value="MONOOXYGENASE"/>
    <property type="match status" value="1"/>
</dbReference>
<dbReference type="PANTHER" id="PTHR13789:SF309">
    <property type="entry name" value="PUTATIVE (AFU_ORTHOLOGUE AFUA_6G14510)-RELATED"/>
    <property type="match status" value="1"/>
</dbReference>
<dbReference type="OrthoDB" id="9782160at2"/>
<dbReference type="Pfam" id="PF01494">
    <property type="entry name" value="FAD_binding_3"/>
    <property type="match status" value="2"/>
</dbReference>
<dbReference type="SUPFAM" id="SSF54373">
    <property type="entry name" value="FAD-linked reductases, C-terminal domain"/>
    <property type="match status" value="1"/>
</dbReference>
<evidence type="ECO:0000256" key="1">
    <source>
        <dbReference type="ARBA" id="ARBA00023002"/>
    </source>
</evidence>
<dbReference type="EMBL" id="LT607754">
    <property type="protein sequence ID" value="SCG75802.1"/>
    <property type="molecule type" value="Genomic_DNA"/>
</dbReference>
<dbReference type="Proteomes" id="UP000198221">
    <property type="component" value="Chromosome I"/>
</dbReference>
<keyword evidence="5" id="KW-1185">Reference proteome</keyword>
<evidence type="ECO:0000256" key="2">
    <source>
        <dbReference type="ARBA" id="ARBA00023033"/>
    </source>
</evidence>
<dbReference type="AlphaFoldDB" id="A0A1C5JZ16"/>
<feature type="domain" description="FAD-binding" evidence="3">
    <location>
        <begin position="4"/>
        <end position="71"/>
    </location>
</feature>
<gene>
    <name evidence="4" type="ORF">GA0070613_5850</name>
</gene>